<protein>
    <submittedName>
        <fullName evidence="6">Class I SAM-dependent rRNA methyltransferase</fullName>
    </submittedName>
</protein>
<dbReference type="PANTHER" id="PTHR43042:SF3">
    <property type="entry name" value="RIBOSOMAL RNA LARGE SUBUNIT METHYLTRANSFERASE YWBD-RELATED"/>
    <property type="match status" value="1"/>
</dbReference>
<dbReference type="Gene3D" id="3.40.50.150">
    <property type="entry name" value="Vaccinia Virus protein VP39"/>
    <property type="match status" value="1"/>
</dbReference>
<evidence type="ECO:0000313" key="6">
    <source>
        <dbReference type="EMBL" id="GAA3020591.1"/>
    </source>
</evidence>
<feature type="domain" description="S-adenosylmethionine-dependent methyltransferase" evidence="4">
    <location>
        <begin position="168"/>
        <end position="370"/>
    </location>
</feature>
<dbReference type="RefSeq" id="WP_068709444.1">
    <property type="nucleotide sequence ID" value="NZ_BAAAXQ010000056.1"/>
</dbReference>
<keyword evidence="7" id="KW-1185">Reference proteome</keyword>
<organism evidence="6 7">
    <name type="scientific">Tetragenococcus solitarius</name>
    <dbReference type="NCBI Taxonomy" id="71453"/>
    <lineage>
        <taxon>Bacteria</taxon>
        <taxon>Bacillati</taxon>
        <taxon>Bacillota</taxon>
        <taxon>Bacilli</taxon>
        <taxon>Lactobacillales</taxon>
        <taxon>Enterococcaceae</taxon>
        <taxon>Tetragenococcus</taxon>
    </lineage>
</organism>
<evidence type="ECO:0000256" key="3">
    <source>
        <dbReference type="ARBA" id="ARBA00022691"/>
    </source>
</evidence>
<dbReference type="Gene3D" id="2.30.130.10">
    <property type="entry name" value="PUA domain"/>
    <property type="match status" value="1"/>
</dbReference>
<accession>A0ABP6KPP7</accession>
<dbReference type="InterPro" id="IPR041532">
    <property type="entry name" value="RlmI-like_PUA"/>
</dbReference>
<dbReference type="Proteomes" id="UP001501577">
    <property type="component" value="Unassembled WGS sequence"/>
</dbReference>
<sequence>MEIKITQQAAKRLNHGYPLLQKEDLLEPIKENRWLTFVDQQRKFIAKGYLGLQNNGVGWSLTTENRPLDHAFFVELFFQARKKRYIYYEDKQTDAFRLVNGAGDSIGGMTVDKYGDFAVVSWYNQTLHNKKEEIIAAFVEVFPEIKGVYEKLRFQTDQSQSRLLLGIDAPEPLYIKENNLNYAVYLNEGLMTGIFLDQREVRGLLAAGFAKNMKVLNMFSYTGAFSVAAAAGGAKSTTSVDLAKRSLKKTKEQFAANKIPLDQQWIRVMDTFEYFKYAKKKNLVFDCIILDPPSFARNKKKVFRVVKDYGELIEDSVAILNNKGTIIASTNAANLAPKKFRAMIETALQKKNVSYKLTKKLDLPEDYAVDSAFSEGNYLKVYFYQIEKY</sequence>
<keyword evidence="2" id="KW-0808">Transferase</keyword>
<dbReference type="Gene3D" id="3.30.750.80">
    <property type="entry name" value="RNA methyltransferase domain (HRMD) like"/>
    <property type="match status" value="1"/>
</dbReference>
<comment type="caution">
    <text evidence="6">The sequence shown here is derived from an EMBL/GenBank/DDBJ whole genome shotgun (WGS) entry which is preliminary data.</text>
</comment>
<evidence type="ECO:0000313" key="7">
    <source>
        <dbReference type="Proteomes" id="UP001501577"/>
    </source>
</evidence>
<feature type="domain" description="RlmI-like PUA" evidence="5">
    <location>
        <begin position="3"/>
        <end position="62"/>
    </location>
</feature>
<dbReference type="InterPro" id="IPR015947">
    <property type="entry name" value="PUA-like_sf"/>
</dbReference>
<dbReference type="CDD" id="cd11572">
    <property type="entry name" value="RlmI_M_like"/>
    <property type="match status" value="1"/>
</dbReference>
<evidence type="ECO:0000256" key="2">
    <source>
        <dbReference type="ARBA" id="ARBA00022679"/>
    </source>
</evidence>
<evidence type="ECO:0000259" key="4">
    <source>
        <dbReference type="Pfam" id="PF10672"/>
    </source>
</evidence>
<proteinExistence type="predicted"/>
<dbReference type="Pfam" id="PF17785">
    <property type="entry name" value="PUA_3"/>
    <property type="match status" value="1"/>
</dbReference>
<evidence type="ECO:0000259" key="5">
    <source>
        <dbReference type="Pfam" id="PF17785"/>
    </source>
</evidence>
<dbReference type="PANTHER" id="PTHR43042">
    <property type="entry name" value="SAM-DEPENDENT METHYLTRANSFERASE"/>
    <property type="match status" value="1"/>
</dbReference>
<name>A0ABP6KPP7_9ENTE</name>
<dbReference type="SUPFAM" id="SSF88697">
    <property type="entry name" value="PUA domain-like"/>
    <property type="match status" value="1"/>
</dbReference>
<dbReference type="SUPFAM" id="SSF53335">
    <property type="entry name" value="S-adenosyl-L-methionine-dependent methyltransferases"/>
    <property type="match status" value="1"/>
</dbReference>
<dbReference type="GO" id="GO:0008168">
    <property type="term" value="F:methyltransferase activity"/>
    <property type="evidence" value="ECO:0007669"/>
    <property type="project" value="UniProtKB-KW"/>
</dbReference>
<dbReference type="GO" id="GO:0032259">
    <property type="term" value="P:methylation"/>
    <property type="evidence" value="ECO:0007669"/>
    <property type="project" value="UniProtKB-KW"/>
</dbReference>
<dbReference type="EMBL" id="BAAAXQ010000056">
    <property type="protein sequence ID" value="GAA3020591.1"/>
    <property type="molecule type" value="Genomic_DNA"/>
</dbReference>
<keyword evidence="1 6" id="KW-0489">Methyltransferase</keyword>
<reference evidence="7" key="1">
    <citation type="journal article" date="2019" name="Int. J. Syst. Evol. Microbiol.">
        <title>The Global Catalogue of Microorganisms (GCM) 10K type strain sequencing project: providing services to taxonomists for standard genome sequencing and annotation.</title>
        <authorList>
            <consortium name="The Broad Institute Genomics Platform"/>
            <consortium name="The Broad Institute Genome Sequencing Center for Infectious Disease"/>
            <person name="Wu L."/>
            <person name="Ma J."/>
        </authorList>
    </citation>
    <scope>NUCLEOTIDE SEQUENCE [LARGE SCALE GENOMIC DNA]</scope>
    <source>
        <strain evidence="7">JCM 8736</strain>
    </source>
</reference>
<keyword evidence="3" id="KW-0949">S-adenosyl-L-methionine</keyword>
<dbReference type="InterPro" id="IPR029063">
    <property type="entry name" value="SAM-dependent_MTases_sf"/>
</dbReference>
<evidence type="ECO:0000256" key="1">
    <source>
        <dbReference type="ARBA" id="ARBA00022603"/>
    </source>
</evidence>
<dbReference type="CDD" id="cd02440">
    <property type="entry name" value="AdoMet_MTases"/>
    <property type="match status" value="1"/>
</dbReference>
<gene>
    <name evidence="6" type="ORF">GCM10019998_16090</name>
</gene>
<dbReference type="InterPro" id="IPR019614">
    <property type="entry name" value="SAM-dep_methyl-trfase"/>
</dbReference>
<dbReference type="InterPro" id="IPR036974">
    <property type="entry name" value="PUA_sf"/>
</dbReference>
<dbReference type="Pfam" id="PF10672">
    <property type="entry name" value="Methyltrans_SAM"/>
    <property type="match status" value="1"/>
</dbReference>